<dbReference type="Proteomes" id="UP000315017">
    <property type="component" value="Chromosome"/>
</dbReference>
<name>A0A517YAH7_9BACT</name>
<evidence type="ECO:0000259" key="3">
    <source>
        <dbReference type="Pfam" id="PF02371"/>
    </source>
</evidence>
<dbReference type="InterPro" id="IPR003346">
    <property type="entry name" value="Transposase_20"/>
</dbReference>
<organism evidence="5 6">
    <name type="scientific">Anatilimnocola aggregata</name>
    <dbReference type="NCBI Taxonomy" id="2528021"/>
    <lineage>
        <taxon>Bacteria</taxon>
        <taxon>Pseudomonadati</taxon>
        <taxon>Planctomycetota</taxon>
        <taxon>Planctomycetia</taxon>
        <taxon>Pirellulales</taxon>
        <taxon>Pirellulaceae</taxon>
        <taxon>Anatilimnocola</taxon>
    </lineage>
</organism>
<dbReference type="InterPro" id="IPR002525">
    <property type="entry name" value="Transp_IS110-like_N"/>
</dbReference>
<accession>A0A517YAH7</accession>
<evidence type="ECO:0000259" key="2">
    <source>
        <dbReference type="Pfam" id="PF01548"/>
    </source>
</evidence>
<dbReference type="RefSeq" id="WP_145087198.1">
    <property type="nucleotide sequence ID" value="NZ_CP036274.1"/>
</dbReference>
<evidence type="ECO:0000313" key="5">
    <source>
        <dbReference type="EMBL" id="QDU27239.1"/>
    </source>
</evidence>
<dbReference type="NCBIfam" id="NF033542">
    <property type="entry name" value="transpos_IS110"/>
    <property type="match status" value="1"/>
</dbReference>
<gene>
    <name evidence="4" type="ORF">ETAA8_16090</name>
    <name evidence="5" type="ORF">ETAA8_23260</name>
</gene>
<feature type="domain" description="Transposase IS110-like N-terminal" evidence="2">
    <location>
        <begin position="4"/>
        <end position="146"/>
    </location>
</feature>
<reference evidence="5 6" key="1">
    <citation type="submission" date="2019-02" db="EMBL/GenBank/DDBJ databases">
        <title>Deep-cultivation of Planctomycetes and their phenomic and genomic characterization uncovers novel biology.</title>
        <authorList>
            <person name="Wiegand S."/>
            <person name="Jogler M."/>
            <person name="Boedeker C."/>
            <person name="Pinto D."/>
            <person name="Vollmers J."/>
            <person name="Rivas-Marin E."/>
            <person name="Kohn T."/>
            <person name="Peeters S.H."/>
            <person name="Heuer A."/>
            <person name="Rast P."/>
            <person name="Oberbeckmann S."/>
            <person name="Bunk B."/>
            <person name="Jeske O."/>
            <person name="Meyerdierks A."/>
            <person name="Storesund J.E."/>
            <person name="Kallscheuer N."/>
            <person name="Luecker S."/>
            <person name="Lage O.M."/>
            <person name="Pohl T."/>
            <person name="Merkel B.J."/>
            <person name="Hornburger P."/>
            <person name="Mueller R.-W."/>
            <person name="Bruemmer F."/>
            <person name="Labrenz M."/>
            <person name="Spormann A.M."/>
            <person name="Op den Camp H."/>
            <person name="Overmann J."/>
            <person name="Amann R."/>
            <person name="Jetten M.S.M."/>
            <person name="Mascher T."/>
            <person name="Medema M.H."/>
            <person name="Devos D.P."/>
            <person name="Kaster A.-K."/>
            <person name="Ovreas L."/>
            <person name="Rohde M."/>
            <person name="Galperin M.Y."/>
            <person name="Jogler C."/>
        </authorList>
    </citation>
    <scope>NUCLEOTIDE SEQUENCE [LARGE SCALE GENOMIC DNA]</scope>
    <source>
        <strain evidence="5 6">ETA_A8</strain>
    </source>
</reference>
<dbReference type="PANTHER" id="PTHR33055:SF13">
    <property type="entry name" value="TRANSPOSASE"/>
    <property type="match status" value="1"/>
</dbReference>
<dbReference type="EMBL" id="CP036274">
    <property type="protein sequence ID" value="QDU27239.1"/>
    <property type="molecule type" value="Genomic_DNA"/>
</dbReference>
<dbReference type="PANTHER" id="PTHR33055">
    <property type="entry name" value="TRANSPOSASE FOR INSERTION SEQUENCE ELEMENT IS1111A"/>
    <property type="match status" value="1"/>
</dbReference>
<evidence type="ECO:0000313" key="4">
    <source>
        <dbReference type="EMBL" id="QDU26530.1"/>
    </source>
</evidence>
<dbReference type="InterPro" id="IPR047650">
    <property type="entry name" value="Transpos_IS110"/>
</dbReference>
<feature type="coiled-coil region" evidence="1">
    <location>
        <begin position="178"/>
        <end position="205"/>
    </location>
</feature>
<evidence type="ECO:0000313" key="6">
    <source>
        <dbReference type="Proteomes" id="UP000315017"/>
    </source>
</evidence>
<dbReference type="Pfam" id="PF02371">
    <property type="entry name" value="Transposase_20"/>
    <property type="match status" value="1"/>
</dbReference>
<dbReference type="EMBL" id="CP036274">
    <property type="protein sequence ID" value="QDU26530.1"/>
    <property type="molecule type" value="Genomic_DNA"/>
</dbReference>
<dbReference type="GO" id="GO:0006313">
    <property type="term" value="P:DNA transposition"/>
    <property type="evidence" value="ECO:0007669"/>
    <property type="project" value="InterPro"/>
</dbReference>
<protein>
    <submittedName>
        <fullName evidence="5">Transposase IS116/IS110/IS902 family protein</fullName>
    </submittedName>
</protein>
<dbReference type="GO" id="GO:0003677">
    <property type="term" value="F:DNA binding"/>
    <property type="evidence" value="ECO:0007669"/>
    <property type="project" value="InterPro"/>
</dbReference>
<keyword evidence="6" id="KW-1185">Reference proteome</keyword>
<dbReference type="Pfam" id="PF01548">
    <property type="entry name" value="DEDD_Tnp_IS110"/>
    <property type="match status" value="1"/>
</dbReference>
<dbReference type="KEGG" id="aagg:ETAA8_16090"/>
<dbReference type="KEGG" id="aagg:ETAA8_23260"/>
<dbReference type="AlphaFoldDB" id="A0A517YAH7"/>
<evidence type="ECO:0000256" key="1">
    <source>
        <dbReference type="SAM" id="Coils"/>
    </source>
</evidence>
<proteinExistence type="predicted"/>
<keyword evidence="1" id="KW-0175">Coiled coil</keyword>
<dbReference type="GO" id="GO:0004803">
    <property type="term" value="F:transposase activity"/>
    <property type="evidence" value="ECO:0007669"/>
    <property type="project" value="InterPro"/>
</dbReference>
<dbReference type="OrthoDB" id="273556at2"/>
<sequence>MWHIGIDLHRQSVVVGAVQDSGEVRPVRRFACSEVESIVSFFTELRPFRAVIEATGTYRWLYSVLSPLGTVLLAHPLRLRAMLQRRSKTDRLDAMLLANLLRINQIPLAHIPDESYQRLRDLTRHRSRLVHAQVEGKNLLRWLLARHNVTAPYKYPFGPRGLYWFSRLDLGGADNQVRDELLERHAHYERQLKLIDARLETMRDEFPECQALLELHGIGTFTALVLIAEWGDVTRFRTAKQAAAYTGLTARVEQSGTHCHHGHITKQGSPWMRWVLIEAAMKIVGHDVALANFYTRIRKRASAKIARVAVARKLAEICWKRLRRWQADHQAAAKEVAMPV</sequence>
<feature type="domain" description="Transposase IS116/IS110/IS902 C-terminal" evidence="3">
    <location>
        <begin position="209"/>
        <end position="294"/>
    </location>
</feature>